<feature type="compositionally biased region" description="Polar residues" evidence="4">
    <location>
        <begin position="24"/>
        <end position="33"/>
    </location>
</feature>
<feature type="compositionally biased region" description="Polar residues" evidence="4">
    <location>
        <begin position="212"/>
        <end position="229"/>
    </location>
</feature>
<evidence type="ECO:0000256" key="4">
    <source>
        <dbReference type="SAM" id="MobiDB-lite"/>
    </source>
</evidence>
<evidence type="ECO:0000313" key="6">
    <source>
        <dbReference type="EMBL" id="KAJ9614973.1"/>
    </source>
</evidence>
<dbReference type="Pfam" id="PF04082">
    <property type="entry name" value="Fungal_trans"/>
    <property type="match status" value="1"/>
</dbReference>
<feature type="region of interest" description="Disordered" evidence="4">
    <location>
        <begin position="192"/>
        <end position="229"/>
    </location>
</feature>
<dbReference type="InterPro" id="IPR051127">
    <property type="entry name" value="Fungal_SecMet_Regulators"/>
</dbReference>
<feature type="region of interest" description="Disordered" evidence="4">
    <location>
        <begin position="24"/>
        <end position="58"/>
    </location>
</feature>
<comment type="caution">
    <text evidence="6">The sequence shown here is derived from an EMBL/GenBank/DDBJ whole genome shotgun (WGS) entry which is preliminary data.</text>
</comment>
<dbReference type="GO" id="GO:0000978">
    <property type="term" value="F:RNA polymerase II cis-regulatory region sequence-specific DNA binding"/>
    <property type="evidence" value="ECO:0007669"/>
    <property type="project" value="TreeGrafter"/>
</dbReference>
<dbReference type="GO" id="GO:0000981">
    <property type="term" value="F:DNA-binding transcription factor activity, RNA polymerase II-specific"/>
    <property type="evidence" value="ECO:0007669"/>
    <property type="project" value="TreeGrafter"/>
</dbReference>
<dbReference type="PANTHER" id="PTHR47424">
    <property type="entry name" value="REGULATORY PROTEIN GAL4"/>
    <property type="match status" value="1"/>
</dbReference>
<proteinExistence type="predicted"/>
<protein>
    <recommendedName>
        <fullName evidence="5">Xylanolytic transcriptional activator regulatory domain-containing protein</fullName>
    </recommendedName>
</protein>
<dbReference type="SMART" id="SM00906">
    <property type="entry name" value="Fungal_trans"/>
    <property type="match status" value="1"/>
</dbReference>
<dbReference type="CDD" id="cd12148">
    <property type="entry name" value="fungal_TF_MHR"/>
    <property type="match status" value="1"/>
</dbReference>
<sequence length="786" mass="88017">MPCSVCVANAEECIYRSNQSTQHKQIADSNGVQPPTIPNTARGLRQSQPDHTNPRKQQEALPAIAPAPPKPQSVHSGDIASQSFINNLPNTSNPHNQQAQVFAPSSFKSQPLQEQPFDDLSSEEEPSPQGFGETNSRTNGREFYGPAATLVFLLELRYRARLFRRDFSSLQSRPQKKRTKSFLVNLMDGEDEEAGASQTRHAADEDDVAPETPSSNPTPRTPAFFTSPSSIPTNEAIEKECISRYFANMNVIYYVLEKAPFLTRCEKEIWSKAISAPIANEGRHGSRFPALYSAVVALGALTSGDDIVEQSSTDARLFWEALAKQSGAGASSAIKHSLLPRELAYAYFARARGLLGDFFEACSLETQQTLFFLSVFCQYALKPHSCYMYNGMAIRTAMAIGSSNLRDFKKNPVDAIRTWWCMYYHEVEVCSLLGRETVLRDPNHYPVFLARFGDPIPKEVAPAKDDNLFFARSNTELARLLRQISEAIYHTASPADDRLHVNRHQAALNLDAKLVQWKKDLKPVFDLSDASLTERESVTKRKIILQLRYHSARIMIHRPFLVTAACQQNAGILETNVRTCLDAARETVELLYHTFINRTFIRTWWYNTTYAFNAASVILYVLVTGLHRGSSKDLLLDVEKTLKIFQAMDVISIARRCAKLTEEILQVARMVLQNEGHRLPLNPQQPAVTQTMAQPIADQLLGAEPSELPRKQQVLQPVSLGPTNTQMQWNDSNDFSDTLSNDNFFANLMDEDILDSFGANLIGFGSDMNFDSDAAGRDMGFYMEGI</sequence>
<reference evidence="6" key="1">
    <citation type="submission" date="2022-10" db="EMBL/GenBank/DDBJ databases">
        <title>Culturing micro-colonial fungi from biological soil crusts in the Mojave desert and describing Neophaeococcomyces mojavensis, and introducing the new genera and species Taxawa tesnikishii.</title>
        <authorList>
            <person name="Kurbessoian T."/>
            <person name="Stajich J.E."/>
        </authorList>
    </citation>
    <scope>NUCLEOTIDE SEQUENCE</scope>
    <source>
        <strain evidence="6">TK_41</strain>
    </source>
</reference>
<evidence type="ECO:0000256" key="2">
    <source>
        <dbReference type="ARBA" id="ARBA00023163"/>
    </source>
</evidence>
<keyword evidence="7" id="KW-1185">Reference proteome</keyword>
<feature type="compositionally biased region" description="Acidic residues" evidence="4">
    <location>
        <begin position="116"/>
        <end position="126"/>
    </location>
</feature>
<evidence type="ECO:0000256" key="1">
    <source>
        <dbReference type="ARBA" id="ARBA00023015"/>
    </source>
</evidence>
<feature type="region of interest" description="Disordered" evidence="4">
    <location>
        <begin position="106"/>
        <end position="142"/>
    </location>
</feature>
<dbReference type="GO" id="GO:0000435">
    <property type="term" value="P:positive regulation of transcription from RNA polymerase II promoter by galactose"/>
    <property type="evidence" value="ECO:0007669"/>
    <property type="project" value="TreeGrafter"/>
</dbReference>
<dbReference type="AlphaFoldDB" id="A0AA38XK90"/>
<organism evidence="6 7">
    <name type="scientific">Cladophialophora chaetospira</name>
    <dbReference type="NCBI Taxonomy" id="386627"/>
    <lineage>
        <taxon>Eukaryota</taxon>
        <taxon>Fungi</taxon>
        <taxon>Dikarya</taxon>
        <taxon>Ascomycota</taxon>
        <taxon>Pezizomycotina</taxon>
        <taxon>Eurotiomycetes</taxon>
        <taxon>Chaetothyriomycetidae</taxon>
        <taxon>Chaetothyriales</taxon>
        <taxon>Herpotrichiellaceae</taxon>
        <taxon>Cladophialophora</taxon>
    </lineage>
</organism>
<evidence type="ECO:0000256" key="3">
    <source>
        <dbReference type="ARBA" id="ARBA00023242"/>
    </source>
</evidence>
<dbReference type="PANTHER" id="PTHR47424:SF15">
    <property type="entry name" value="ZN(II)2CYS6 TRANSCRIPTION FACTOR (EUROFUNG)"/>
    <property type="match status" value="1"/>
</dbReference>
<dbReference type="GO" id="GO:0008270">
    <property type="term" value="F:zinc ion binding"/>
    <property type="evidence" value="ECO:0007669"/>
    <property type="project" value="InterPro"/>
</dbReference>
<accession>A0AA38XK90</accession>
<keyword evidence="3" id="KW-0539">Nucleus</keyword>
<keyword evidence="1" id="KW-0805">Transcription regulation</keyword>
<evidence type="ECO:0000313" key="7">
    <source>
        <dbReference type="Proteomes" id="UP001172673"/>
    </source>
</evidence>
<dbReference type="GO" id="GO:0006351">
    <property type="term" value="P:DNA-templated transcription"/>
    <property type="evidence" value="ECO:0007669"/>
    <property type="project" value="InterPro"/>
</dbReference>
<evidence type="ECO:0000259" key="5">
    <source>
        <dbReference type="SMART" id="SM00906"/>
    </source>
</evidence>
<keyword evidence="2" id="KW-0804">Transcription</keyword>
<dbReference type="InterPro" id="IPR007219">
    <property type="entry name" value="XnlR_reg_dom"/>
</dbReference>
<feature type="domain" description="Xylanolytic transcriptional activator regulatory" evidence="5">
    <location>
        <begin position="386"/>
        <end position="455"/>
    </location>
</feature>
<dbReference type="EMBL" id="JAPDRK010000002">
    <property type="protein sequence ID" value="KAJ9614973.1"/>
    <property type="molecule type" value="Genomic_DNA"/>
</dbReference>
<dbReference type="Proteomes" id="UP001172673">
    <property type="component" value="Unassembled WGS sequence"/>
</dbReference>
<dbReference type="GO" id="GO:0005634">
    <property type="term" value="C:nucleus"/>
    <property type="evidence" value="ECO:0007669"/>
    <property type="project" value="TreeGrafter"/>
</dbReference>
<gene>
    <name evidence="6" type="ORF">H2200_001047</name>
</gene>
<name>A0AA38XK90_9EURO</name>